<dbReference type="GO" id="GO:0017038">
    <property type="term" value="P:protein import"/>
    <property type="evidence" value="ECO:0007669"/>
    <property type="project" value="TreeGrafter"/>
</dbReference>
<gene>
    <name evidence="11" type="ORF">DFR24_0157</name>
</gene>
<dbReference type="RefSeq" id="WP_246051459.1">
    <property type="nucleotide sequence ID" value="NZ_MWIN01000023.1"/>
</dbReference>
<reference evidence="11 12" key="1">
    <citation type="submission" date="2019-03" db="EMBL/GenBank/DDBJ databases">
        <title>Genomic Encyclopedia of Type Strains, Phase IV (KMG-IV): sequencing the most valuable type-strain genomes for metagenomic binning, comparative biology and taxonomic classification.</title>
        <authorList>
            <person name="Goeker M."/>
        </authorList>
    </citation>
    <scope>NUCLEOTIDE SEQUENCE [LARGE SCALE GENOMIC DNA]</scope>
    <source>
        <strain evidence="11 12">DSM 26377</strain>
    </source>
</reference>
<dbReference type="EMBL" id="SOBT01000008">
    <property type="protein sequence ID" value="TDU30801.1"/>
    <property type="molecule type" value="Genomic_DNA"/>
</dbReference>
<evidence type="ECO:0000256" key="1">
    <source>
        <dbReference type="ARBA" id="ARBA00004651"/>
    </source>
</evidence>
<feature type="signal peptide" evidence="9">
    <location>
        <begin position="1"/>
        <end position="21"/>
    </location>
</feature>
<dbReference type="PANTHER" id="PTHR30625:SF11">
    <property type="entry name" value="MOTA_TOLQ_EXBB PROTON CHANNEL DOMAIN-CONTAINING PROTEIN"/>
    <property type="match status" value="1"/>
</dbReference>
<dbReference type="Proteomes" id="UP000295341">
    <property type="component" value="Unassembled WGS sequence"/>
</dbReference>
<evidence type="ECO:0000313" key="12">
    <source>
        <dbReference type="Proteomes" id="UP000295341"/>
    </source>
</evidence>
<evidence type="ECO:0000256" key="3">
    <source>
        <dbReference type="ARBA" id="ARBA00022692"/>
    </source>
</evidence>
<keyword evidence="7" id="KW-0175">Coiled coil</keyword>
<feature type="transmembrane region" description="Helical" evidence="8">
    <location>
        <begin position="268"/>
        <end position="293"/>
    </location>
</feature>
<comment type="caution">
    <text evidence="11">The sequence shown here is derived from an EMBL/GenBank/DDBJ whole genome shotgun (WGS) entry which is preliminary data.</text>
</comment>
<evidence type="ECO:0000313" key="11">
    <source>
        <dbReference type="EMBL" id="TDU30801.1"/>
    </source>
</evidence>
<evidence type="ECO:0000256" key="2">
    <source>
        <dbReference type="ARBA" id="ARBA00022475"/>
    </source>
</evidence>
<keyword evidence="4 8" id="KW-1133">Transmembrane helix</keyword>
<dbReference type="InterPro" id="IPR017270">
    <property type="entry name" value="MotA/TolQ/ExbB-rel"/>
</dbReference>
<comment type="similarity">
    <text evidence="6">Belongs to the exbB/tolQ family.</text>
</comment>
<evidence type="ECO:0000259" key="10">
    <source>
        <dbReference type="Pfam" id="PF01618"/>
    </source>
</evidence>
<keyword evidence="2" id="KW-1003">Cell membrane</keyword>
<keyword evidence="6" id="KW-0653">Protein transport</keyword>
<evidence type="ECO:0000256" key="7">
    <source>
        <dbReference type="SAM" id="Coils"/>
    </source>
</evidence>
<dbReference type="GO" id="GO:0005886">
    <property type="term" value="C:plasma membrane"/>
    <property type="evidence" value="ECO:0007669"/>
    <property type="project" value="UniProtKB-SubCell"/>
</dbReference>
<sequence>MKGLHAWAALMLVFGATPALAQQKGMDELLKQIQQGSQQASQLNAEREQRFLRNKNEQAALLGKAESDFAAANARANQAKARFAAGQGEIAELKKRLTERVGDTGQMYAAIAQSAGEFRGQVAGSLVTAQFPDRIGFLDRIAQAGEIPSVQDLEKLWFLYAQEAAESGRVARFPAEIVDALGEKEKVDVVRVGLFTALTADGYLSLQPDTGRLALLARQPEGHGGLARDFSEAKEGVHPVVIDPSRGDLLRLIAERPTVAERVHQGGLVGYVIIAIGVLGAVLAAWQFVYLLLVGIRVRRQLGNVGQPREDNPLGRVLASLRGDTTQDPEILETRLSEAVLRETPKLERFQSLLRMIVAAGPLLGLLGTVIGMIITFQVITEVGAGDPKLMAGGISQAMIATVLGLMIAIPLLFVNSFLMARSRTLTQILDEQAAGLLAQRLESAGATRA</sequence>
<keyword evidence="3 8" id="KW-0812">Transmembrane</keyword>
<organism evidence="11 12">
    <name type="scientific">Panacagrimonas perspica</name>
    <dbReference type="NCBI Taxonomy" id="381431"/>
    <lineage>
        <taxon>Bacteria</taxon>
        <taxon>Pseudomonadati</taxon>
        <taxon>Pseudomonadota</taxon>
        <taxon>Gammaproteobacteria</taxon>
        <taxon>Nevskiales</taxon>
        <taxon>Nevskiaceae</taxon>
        <taxon>Panacagrimonas</taxon>
    </lineage>
</organism>
<dbReference type="PIRSF" id="PIRSF037714">
    <property type="entry name" value="TolR"/>
    <property type="match status" value="1"/>
</dbReference>
<dbReference type="PANTHER" id="PTHR30625">
    <property type="entry name" value="PROTEIN TOLQ"/>
    <property type="match status" value="1"/>
</dbReference>
<dbReference type="InterPro" id="IPR050790">
    <property type="entry name" value="ExbB/TolQ_transport"/>
</dbReference>
<accession>A0A4R7PBG1</accession>
<evidence type="ECO:0000256" key="8">
    <source>
        <dbReference type="SAM" id="Phobius"/>
    </source>
</evidence>
<name>A0A4R7PBG1_9GAMM</name>
<keyword evidence="6" id="KW-0813">Transport</keyword>
<keyword evidence="5 8" id="KW-0472">Membrane</keyword>
<keyword evidence="9" id="KW-0732">Signal</keyword>
<evidence type="ECO:0000256" key="6">
    <source>
        <dbReference type="RuleBase" id="RU004057"/>
    </source>
</evidence>
<feature type="coiled-coil region" evidence="7">
    <location>
        <begin position="26"/>
        <end position="96"/>
    </location>
</feature>
<evidence type="ECO:0000256" key="5">
    <source>
        <dbReference type="ARBA" id="ARBA00023136"/>
    </source>
</evidence>
<evidence type="ECO:0000256" key="4">
    <source>
        <dbReference type="ARBA" id="ARBA00022989"/>
    </source>
</evidence>
<feature type="transmembrane region" description="Helical" evidence="8">
    <location>
        <begin position="400"/>
        <end position="419"/>
    </location>
</feature>
<proteinExistence type="inferred from homology"/>
<dbReference type="InterPro" id="IPR002898">
    <property type="entry name" value="MotA_ExbB_proton_chnl"/>
</dbReference>
<evidence type="ECO:0000256" key="9">
    <source>
        <dbReference type="SAM" id="SignalP"/>
    </source>
</evidence>
<feature type="domain" description="MotA/TolQ/ExbB proton channel" evidence="10">
    <location>
        <begin position="324"/>
        <end position="431"/>
    </location>
</feature>
<dbReference type="AlphaFoldDB" id="A0A4R7PBG1"/>
<comment type="subcellular location">
    <subcellularLocation>
        <location evidence="1">Cell membrane</location>
        <topology evidence="1">Multi-pass membrane protein</topology>
    </subcellularLocation>
    <subcellularLocation>
        <location evidence="6">Membrane</location>
        <topology evidence="6">Multi-pass membrane protein</topology>
    </subcellularLocation>
</comment>
<feature type="chain" id="PRO_5020330514" evidence="9">
    <location>
        <begin position="22"/>
        <end position="450"/>
    </location>
</feature>
<dbReference type="Pfam" id="PF01618">
    <property type="entry name" value="MotA_ExbB"/>
    <property type="match status" value="1"/>
</dbReference>
<keyword evidence="12" id="KW-1185">Reference proteome</keyword>
<feature type="transmembrane region" description="Helical" evidence="8">
    <location>
        <begin position="356"/>
        <end position="380"/>
    </location>
</feature>
<protein>
    <submittedName>
        <fullName evidence="11">Outer membrane transport energization protein ExbB</fullName>
    </submittedName>
</protein>